<feature type="region of interest" description="Disordered" evidence="1">
    <location>
        <begin position="26"/>
        <end position="76"/>
    </location>
</feature>
<dbReference type="EMBL" id="OZ034835">
    <property type="protein sequence ID" value="CAL1677328.1"/>
    <property type="molecule type" value="Genomic_DNA"/>
</dbReference>
<dbReference type="AlphaFoldDB" id="A0AAV2NBH7"/>
<sequence length="88" mass="9432">MQVKIPYGGIGTSLLSAPCLWCGPSLSRSPSGTTTGRDLLSDPWRGENGEDAMANERKEGRGSLARSREGESEVWTSEKMEAIANSLC</sequence>
<feature type="compositionally biased region" description="Polar residues" evidence="1">
    <location>
        <begin position="26"/>
        <end position="36"/>
    </location>
</feature>
<evidence type="ECO:0000313" key="2">
    <source>
        <dbReference type="EMBL" id="CAL1677328.1"/>
    </source>
</evidence>
<feature type="compositionally biased region" description="Basic and acidic residues" evidence="1">
    <location>
        <begin position="44"/>
        <end position="76"/>
    </location>
</feature>
<organism evidence="2 3">
    <name type="scientific">Lasius platythorax</name>
    <dbReference type="NCBI Taxonomy" id="488582"/>
    <lineage>
        <taxon>Eukaryota</taxon>
        <taxon>Metazoa</taxon>
        <taxon>Ecdysozoa</taxon>
        <taxon>Arthropoda</taxon>
        <taxon>Hexapoda</taxon>
        <taxon>Insecta</taxon>
        <taxon>Pterygota</taxon>
        <taxon>Neoptera</taxon>
        <taxon>Endopterygota</taxon>
        <taxon>Hymenoptera</taxon>
        <taxon>Apocrita</taxon>
        <taxon>Aculeata</taxon>
        <taxon>Formicoidea</taxon>
        <taxon>Formicidae</taxon>
        <taxon>Formicinae</taxon>
        <taxon>Lasius</taxon>
        <taxon>Lasius</taxon>
    </lineage>
</organism>
<proteinExistence type="predicted"/>
<evidence type="ECO:0000256" key="1">
    <source>
        <dbReference type="SAM" id="MobiDB-lite"/>
    </source>
</evidence>
<protein>
    <submittedName>
        <fullName evidence="2">Uncharacterized protein</fullName>
    </submittedName>
</protein>
<dbReference type="Proteomes" id="UP001497644">
    <property type="component" value="Chromosome 12"/>
</dbReference>
<keyword evidence="3" id="KW-1185">Reference proteome</keyword>
<evidence type="ECO:0000313" key="3">
    <source>
        <dbReference type="Proteomes" id="UP001497644"/>
    </source>
</evidence>
<reference evidence="2" key="1">
    <citation type="submission" date="2024-04" db="EMBL/GenBank/DDBJ databases">
        <authorList>
            <consortium name="Molecular Ecology Group"/>
        </authorList>
    </citation>
    <scope>NUCLEOTIDE SEQUENCE</scope>
</reference>
<gene>
    <name evidence="2" type="ORF">LPLAT_LOCUS3353</name>
</gene>
<accession>A0AAV2NBH7</accession>
<name>A0AAV2NBH7_9HYME</name>